<organism evidence="2 3">
    <name type="scientific">Endozoicomonas gorgoniicola</name>
    <dbReference type="NCBI Taxonomy" id="1234144"/>
    <lineage>
        <taxon>Bacteria</taxon>
        <taxon>Pseudomonadati</taxon>
        <taxon>Pseudomonadota</taxon>
        <taxon>Gammaproteobacteria</taxon>
        <taxon>Oceanospirillales</taxon>
        <taxon>Endozoicomonadaceae</taxon>
        <taxon>Endozoicomonas</taxon>
    </lineage>
</organism>
<dbReference type="Proteomes" id="UP001209854">
    <property type="component" value="Unassembled WGS sequence"/>
</dbReference>
<comment type="caution">
    <text evidence="2">The sequence shown here is derived from an EMBL/GenBank/DDBJ whole genome shotgun (WGS) entry which is preliminary data.</text>
</comment>
<feature type="transmembrane region" description="Helical" evidence="1">
    <location>
        <begin position="23"/>
        <end position="41"/>
    </location>
</feature>
<evidence type="ECO:0000313" key="2">
    <source>
        <dbReference type="EMBL" id="MCW7553237.1"/>
    </source>
</evidence>
<accession>A0ABT3MV21</accession>
<name>A0ABT3MV21_9GAMM</name>
<dbReference type="EMBL" id="JAPFCC010000001">
    <property type="protein sequence ID" value="MCW7553237.1"/>
    <property type="molecule type" value="Genomic_DNA"/>
</dbReference>
<keyword evidence="1" id="KW-0812">Transmembrane</keyword>
<keyword evidence="3" id="KW-1185">Reference proteome</keyword>
<protein>
    <submittedName>
        <fullName evidence="2">Uncharacterized protein</fullName>
    </submittedName>
</protein>
<keyword evidence="1" id="KW-1133">Transmembrane helix</keyword>
<evidence type="ECO:0000313" key="3">
    <source>
        <dbReference type="Proteomes" id="UP001209854"/>
    </source>
</evidence>
<evidence type="ECO:0000256" key="1">
    <source>
        <dbReference type="SAM" id="Phobius"/>
    </source>
</evidence>
<reference evidence="2 3" key="1">
    <citation type="submission" date="2022-10" db="EMBL/GenBank/DDBJ databases">
        <title>High-quality genome sequences of two octocoral-associated bacteria, Endozoicomonas euniceicola EF212 and Endozoicomonas gorgoniicola PS125.</title>
        <authorList>
            <person name="Chiou Y.-J."/>
            <person name="Chen Y.-H."/>
        </authorList>
    </citation>
    <scope>NUCLEOTIDE SEQUENCE [LARGE SCALE GENOMIC DNA]</scope>
    <source>
        <strain evidence="2 3">PS125</strain>
    </source>
</reference>
<dbReference type="RefSeq" id="WP_262568081.1">
    <property type="nucleotide sequence ID" value="NZ_JAPFCC010000001.1"/>
</dbReference>
<sequence>MPDAIHQKTIDQKMSCQKNRHKWIAAGSLLTVMLSALYAFSSSSGNELPPSPSTTENRALVSIVSTKPGTYRYSPSSACVGTIWLGGRLKL</sequence>
<gene>
    <name evidence="2" type="ORF">NX722_11420</name>
</gene>
<proteinExistence type="predicted"/>
<keyword evidence="1" id="KW-0472">Membrane</keyword>